<protein>
    <submittedName>
        <fullName evidence="1">Uncharacterized protein</fullName>
    </submittedName>
</protein>
<sequence>MILVRKSSLGFQNCREKLQKPRKPAGEVCPKDKAKAVDIASRLGDEQKQAACSTQAPCIAHPSVRDVPLVYLCPHPAAVREEQHWFPLLEGCLGGGFSLRIAGCSKSLQQFLLHGVLCCDDRSVTSVSRDSDPKSLGRQRIAACLDEVRYWSVGSCLSVVSTSATSYIPKYVPPAVRKRQDSFLSALVPPCPGGAASVVHLLLKHHNSPNRSIGCVWVIYAELCVLVANGDRAAVHPAKNLHYQPNCGLRVRRRFVHSLQSKDVLEVRAAGSSNEAQDGPDLLHTRYCSLRSSADCRYLPFMDSRATHQLADAAPRHLQLGSVHTSLVNEVVTHYHFLIAINQKLSAIEAHCSGVLELISALPLSEVHGSTPVLNAAGSSSWRAQVISRSNRERVRATLLSHVTFTGFLIGRLTLSVSDDLRETLIVVYWSGKLGTIDLTYASKVKIIITNHPVFNAGVPGSAVSNTDLLFLKFLLEARGGSRRSQLALQEAGAAAVTAQLLCGKAHPAGGGRFA</sequence>
<gene>
    <name evidence="1" type="ORF">Anapl_09196</name>
</gene>
<name>R0JBA2_ANAPL</name>
<dbReference type="AlphaFoldDB" id="R0JBA2"/>
<evidence type="ECO:0000313" key="2">
    <source>
        <dbReference type="Proteomes" id="UP000296049"/>
    </source>
</evidence>
<accession>R0JBA2</accession>
<keyword evidence="2" id="KW-1185">Reference proteome</keyword>
<reference evidence="2" key="1">
    <citation type="journal article" date="2013" name="Nat. Genet.">
        <title>The duck genome and transcriptome provide insight into an avian influenza virus reservoir species.</title>
        <authorList>
            <person name="Huang Y."/>
            <person name="Li Y."/>
            <person name="Burt D.W."/>
            <person name="Chen H."/>
            <person name="Zhang Y."/>
            <person name="Qian W."/>
            <person name="Kim H."/>
            <person name="Gan S."/>
            <person name="Zhao Y."/>
            <person name="Li J."/>
            <person name="Yi K."/>
            <person name="Feng H."/>
            <person name="Zhu P."/>
            <person name="Li B."/>
            <person name="Liu Q."/>
            <person name="Fairley S."/>
            <person name="Magor K.E."/>
            <person name="Du Z."/>
            <person name="Hu X."/>
            <person name="Goodman L."/>
            <person name="Tafer H."/>
            <person name="Vignal A."/>
            <person name="Lee T."/>
            <person name="Kim K.W."/>
            <person name="Sheng Z."/>
            <person name="An Y."/>
            <person name="Searle S."/>
            <person name="Herrero J."/>
            <person name="Groenen M.A."/>
            <person name="Crooijmans R.P."/>
            <person name="Faraut T."/>
            <person name="Cai Q."/>
            <person name="Webster R.G."/>
            <person name="Aldridge J.R."/>
            <person name="Warren W.C."/>
            <person name="Bartschat S."/>
            <person name="Kehr S."/>
            <person name="Marz M."/>
            <person name="Stadler P.F."/>
            <person name="Smith J."/>
            <person name="Kraus R.H."/>
            <person name="Zhao Y."/>
            <person name="Ren L."/>
            <person name="Fei J."/>
            <person name="Morisson M."/>
            <person name="Kaiser P."/>
            <person name="Griffin D.K."/>
            <person name="Rao M."/>
            <person name="Pitel F."/>
            <person name="Wang J."/>
            <person name="Li N."/>
        </authorList>
    </citation>
    <scope>NUCLEOTIDE SEQUENCE [LARGE SCALE GENOMIC DNA]</scope>
</reference>
<dbReference type="EMBL" id="KB744720">
    <property type="protein sequence ID" value="EOA94535.1"/>
    <property type="molecule type" value="Genomic_DNA"/>
</dbReference>
<evidence type="ECO:0000313" key="1">
    <source>
        <dbReference type="EMBL" id="EOA94535.1"/>
    </source>
</evidence>
<proteinExistence type="predicted"/>
<dbReference type="Proteomes" id="UP000296049">
    <property type="component" value="Unassembled WGS sequence"/>
</dbReference>
<organism evidence="1 2">
    <name type="scientific">Anas platyrhynchos</name>
    <name type="common">Mallard</name>
    <name type="synonym">Anas boschas</name>
    <dbReference type="NCBI Taxonomy" id="8839"/>
    <lineage>
        <taxon>Eukaryota</taxon>
        <taxon>Metazoa</taxon>
        <taxon>Chordata</taxon>
        <taxon>Craniata</taxon>
        <taxon>Vertebrata</taxon>
        <taxon>Euteleostomi</taxon>
        <taxon>Archelosauria</taxon>
        <taxon>Archosauria</taxon>
        <taxon>Dinosauria</taxon>
        <taxon>Saurischia</taxon>
        <taxon>Theropoda</taxon>
        <taxon>Coelurosauria</taxon>
        <taxon>Aves</taxon>
        <taxon>Neognathae</taxon>
        <taxon>Galloanserae</taxon>
        <taxon>Anseriformes</taxon>
        <taxon>Anatidae</taxon>
        <taxon>Anatinae</taxon>
        <taxon>Anas</taxon>
    </lineage>
</organism>